<dbReference type="FunFam" id="3.30.70.270:FF:000001">
    <property type="entry name" value="Diguanylate cyclase domain protein"/>
    <property type="match status" value="1"/>
</dbReference>
<dbReference type="EMBL" id="NIVS01000020">
    <property type="protein sequence ID" value="OWQ53735.1"/>
    <property type="molecule type" value="Genomic_DNA"/>
</dbReference>
<comment type="catalytic activity">
    <reaction evidence="3">
        <text>2 GTP = 3',3'-c-di-GMP + 2 diphosphate</text>
        <dbReference type="Rhea" id="RHEA:24898"/>
        <dbReference type="ChEBI" id="CHEBI:33019"/>
        <dbReference type="ChEBI" id="CHEBI:37565"/>
        <dbReference type="ChEBI" id="CHEBI:58805"/>
        <dbReference type="EC" id="2.7.7.65"/>
    </reaction>
</comment>
<feature type="transmembrane region" description="Helical" evidence="4">
    <location>
        <begin position="61"/>
        <end position="81"/>
    </location>
</feature>
<protein>
    <recommendedName>
        <fullName evidence="2">diguanylate cyclase</fullName>
        <ecNumber evidence="2">2.7.7.65</ecNumber>
    </recommendedName>
</protein>
<dbReference type="InterPro" id="IPR043128">
    <property type="entry name" value="Rev_trsase/Diguanyl_cyclase"/>
</dbReference>
<evidence type="ECO:0000313" key="6">
    <source>
        <dbReference type="EMBL" id="OWQ53735.1"/>
    </source>
</evidence>
<dbReference type="CDD" id="cd01949">
    <property type="entry name" value="GGDEF"/>
    <property type="match status" value="1"/>
</dbReference>
<name>A0A246HN66_STEMA</name>
<dbReference type="PROSITE" id="PS50887">
    <property type="entry name" value="GGDEF"/>
    <property type="match status" value="1"/>
</dbReference>
<dbReference type="Gene3D" id="3.30.70.270">
    <property type="match status" value="1"/>
</dbReference>
<dbReference type="InterPro" id="IPR029787">
    <property type="entry name" value="Nucleotide_cyclase"/>
</dbReference>
<dbReference type="AlphaFoldDB" id="A0A246HN66"/>
<feature type="transmembrane region" description="Helical" evidence="4">
    <location>
        <begin position="191"/>
        <end position="211"/>
    </location>
</feature>
<evidence type="ECO:0000256" key="3">
    <source>
        <dbReference type="ARBA" id="ARBA00034247"/>
    </source>
</evidence>
<dbReference type="Proteomes" id="UP000198157">
    <property type="component" value="Unassembled WGS sequence"/>
</dbReference>
<comment type="cofactor">
    <cofactor evidence="1">
        <name>Mg(2+)</name>
        <dbReference type="ChEBI" id="CHEBI:18420"/>
    </cofactor>
</comment>
<gene>
    <name evidence="6" type="ORF">CEE60_08610</name>
</gene>
<keyword evidence="4" id="KW-0472">Membrane</keyword>
<keyword evidence="4" id="KW-0812">Transmembrane</keyword>
<dbReference type="PANTHER" id="PTHR45138">
    <property type="entry name" value="REGULATORY COMPONENTS OF SENSORY TRANSDUCTION SYSTEM"/>
    <property type="match status" value="1"/>
</dbReference>
<feature type="transmembrane region" description="Helical" evidence="4">
    <location>
        <begin position="93"/>
        <end position="113"/>
    </location>
</feature>
<feature type="transmembrane region" description="Helical" evidence="4">
    <location>
        <begin position="152"/>
        <end position="171"/>
    </location>
</feature>
<evidence type="ECO:0000256" key="2">
    <source>
        <dbReference type="ARBA" id="ARBA00012528"/>
    </source>
</evidence>
<organism evidence="6 7">
    <name type="scientific">Stenotrophomonas maltophilia</name>
    <name type="common">Pseudomonas maltophilia</name>
    <name type="synonym">Xanthomonas maltophilia</name>
    <dbReference type="NCBI Taxonomy" id="40324"/>
    <lineage>
        <taxon>Bacteria</taxon>
        <taxon>Pseudomonadati</taxon>
        <taxon>Pseudomonadota</taxon>
        <taxon>Gammaproteobacteria</taxon>
        <taxon>Lysobacterales</taxon>
        <taxon>Lysobacteraceae</taxon>
        <taxon>Stenotrophomonas</taxon>
        <taxon>Stenotrophomonas maltophilia group</taxon>
    </lineage>
</organism>
<dbReference type="InterPro" id="IPR050469">
    <property type="entry name" value="Diguanylate_Cyclase"/>
</dbReference>
<proteinExistence type="predicted"/>
<comment type="caution">
    <text evidence="6">The sequence shown here is derived from an EMBL/GenBank/DDBJ whole genome shotgun (WGS) entry which is preliminary data.</text>
</comment>
<feature type="transmembrane region" description="Helical" evidence="4">
    <location>
        <begin position="36"/>
        <end position="55"/>
    </location>
</feature>
<dbReference type="PANTHER" id="PTHR45138:SF9">
    <property type="entry name" value="DIGUANYLATE CYCLASE DGCM-RELATED"/>
    <property type="match status" value="1"/>
</dbReference>
<dbReference type="SMART" id="SM00267">
    <property type="entry name" value="GGDEF"/>
    <property type="match status" value="1"/>
</dbReference>
<evidence type="ECO:0000256" key="4">
    <source>
        <dbReference type="SAM" id="Phobius"/>
    </source>
</evidence>
<feature type="domain" description="GGDEF" evidence="5">
    <location>
        <begin position="252"/>
        <end position="385"/>
    </location>
</feature>
<dbReference type="InterPro" id="IPR000160">
    <property type="entry name" value="GGDEF_dom"/>
</dbReference>
<dbReference type="NCBIfam" id="TIGR00254">
    <property type="entry name" value="GGDEF"/>
    <property type="match status" value="1"/>
</dbReference>
<dbReference type="Pfam" id="PF00990">
    <property type="entry name" value="GGDEF"/>
    <property type="match status" value="1"/>
</dbReference>
<evidence type="ECO:0000313" key="7">
    <source>
        <dbReference type="Proteomes" id="UP000198157"/>
    </source>
</evidence>
<keyword evidence="4" id="KW-1133">Transmembrane helix</keyword>
<dbReference type="SUPFAM" id="SSF55073">
    <property type="entry name" value="Nucleotide cyclase"/>
    <property type="match status" value="1"/>
</dbReference>
<feature type="transmembrane region" description="Helical" evidence="4">
    <location>
        <begin position="6"/>
        <end position="29"/>
    </location>
</feature>
<dbReference type="EC" id="2.7.7.65" evidence="2"/>
<dbReference type="OrthoDB" id="9803824at2"/>
<evidence type="ECO:0000259" key="5">
    <source>
        <dbReference type="PROSITE" id="PS50887"/>
    </source>
</evidence>
<accession>A0A246HN66</accession>
<sequence>MPLDFPTIAVLGFLLCLGIAMGFSLLLLVLRRQPALRLWTASLWMLSVSLTLVALRPYLPQVAGILSGNVAVALSGVLMLYGVARHLGHRLPAWQPVALAATYLGAIAFFLVVHPSLVIRLHVFSVFAVLLNGWMTWLLLRHAPPAQRTSCRLAAAVFAAQTLLYLVRLFLPVAPDAGEDIMRAGSPVFATYLVGLILELARCFALVLLLVERMLVDLQRLARTDVLTGLLNRGAVLADGATLLHLSRRPARPLALLLLDVDHFKQINDRWGHLAGDAVLRHVADVLSACVADRAHLLGRYGGEEFVLLLPGADQDQARQCADRLRQALRESPARLDGLPVPVTASIGLAIDQGTGDMARLLGEADAALYRAKAEGRDRTISAAALSAP</sequence>
<evidence type="ECO:0000256" key="1">
    <source>
        <dbReference type="ARBA" id="ARBA00001946"/>
    </source>
</evidence>
<dbReference type="GO" id="GO:0052621">
    <property type="term" value="F:diguanylate cyclase activity"/>
    <property type="evidence" value="ECO:0007669"/>
    <property type="project" value="UniProtKB-EC"/>
</dbReference>
<reference evidence="6 7" key="1">
    <citation type="submission" date="2017-06" db="EMBL/GenBank/DDBJ databases">
        <authorList>
            <person name="Kim H.J."/>
            <person name="Triplett B.A."/>
        </authorList>
    </citation>
    <scope>NUCLEOTIDE SEQUENCE [LARGE SCALE GENOMIC DNA]</scope>
    <source>
        <strain evidence="6 7">13146</strain>
    </source>
</reference>
<feature type="transmembrane region" description="Helical" evidence="4">
    <location>
        <begin position="119"/>
        <end position="140"/>
    </location>
</feature>